<gene>
    <name evidence="10" type="ORF">MEDL_29436</name>
</gene>
<feature type="transmembrane region" description="Helical" evidence="8">
    <location>
        <begin position="54"/>
        <end position="76"/>
    </location>
</feature>
<organism evidence="10 11">
    <name type="scientific">Mytilus edulis</name>
    <name type="common">Blue mussel</name>
    <dbReference type="NCBI Taxonomy" id="6550"/>
    <lineage>
        <taxon>Eukaryota</taxon>
        <taxon>Metazoa</taxon>
        <taxon>Spiralia</taxon>
        <taxon>Lophotrochozoa</taxon>
        <taxon>Mollusca</taxon>
        <taxon>Bivalvia</taxon>
        <taxon>Autobranchia</taxon>
        <taxon>Pteriomorphia</taxon>
        <taxon>Mytilida</taxon>
        <taxon>Mytiloidea</taxon>
        <taxon>Mytilidae</taxon>
        <taxon>Mytilinae</taxon>
        <taxon>Mytilus</taxon>
    </lineage>
</organism>
<comment type="subcellular location">
    <subcellularLocation>
        <location evidence="1">Membrane</location>
        <topology evidence="1">Multi-pass membrane protein</topology>
    </subcellularLocation>
</comment>
<comment type="caution">
    <text evidence="10">The sequence shown here is derived from an EMBL/GenBank/DDBJ whole genome shotgun (WGS) entry which is preliminary data.</text>
</comment>
<keyword evidence="5 8" id="KW-0472">Membrane</keyword>
<dbReference type="GO" id="GO:0016020">
    <property type="term" value="C:membrane"/>
    <property type="evidence" value="ECO:0007669"/>
    <property type="project" value="UniProtKB-SubCell"/>
</dbReference>
<dbReference type="SUPFAM" id="SSF81321">
    <property type="entry name" value="Family A G protein-coupled receptor-like"/>
    <property type="match status" value="1"/>
</dbReference>
<feature type="transmembrane region" description="Helical" evidence="8">
    <location>
        <begin position="269"/>
        <end position="287"/>
    </location>
</feature>
<evidence type="ECO:0000256" key="6">
    <source>
        <dbReference type="ARBA" id="ARBA00023170"/>
    </source>
</evidence>
<evidence type="ECO:0000313" key="11">
    <source>
        <dbReference type="Proteomes" id="UP000683360"/>
    </source>
</evidence>
<dbReference type="CDD" id="cd00637">
    <property type="entry name" value="7tm_classA_rhodopsin-like"/>
    <property type="match status" value="1"/>
</dbReference>
<feature type="transmembrane region" description="Helical" evidence="8">
    <location>
        <begin position="129"/>
        <end position="149"/>
    </location>
</feature>
<dbReference type="InterPro" id="IPR017452">
    <property type="entry name" value="GPCR_Rhodpsn_7TM"/>
</dbReference>
<dbReference type="InterPro" id="IPR050125">
    <property type="entry name" value="GPCR_opsins"/>
</dbReference>
<feature type="transmembrane region" description="Helical" evidence="8">
    <location>
        <begin position="88"/>
        <end position="109"/>
    </location>
</feature>
<dbReference type="PRINTS" id="PR00237">
    <property type="entry name" value="GPCRRHODOPSN"/>
</dbReference>
<dbReference type="OrthoDB" id="6104386at2759"/>
<evidence type="ECO:0000256" key="7">
    <source>
        <dbReference type="ARBA" id="ARBA00023224"/>
    </source>
</evidence>
<keyword evidence="3 8" id="KW-1133">Transmembrane helix</keyword>
<dbReference type="InterPro" id="IPR000276">
    <property type="entry name" value="GPCR_Rhodpsn"/>
</dbReference>
<evidence type="ECO:0000256" key="4">
    <source>
        <dbReference type="ARBA" id="ARBA00023040"/>
    </source>
</evidence>
<evidence type="ECO:0000256" key="2">
    <source>
        <dbReference type="ARBA" id="ARBA00022692"/>
    </source>
</evidence>
<dbReference type="GO" id="GO:0004930">
    <property type="term" value="F:G protein-coupled receptor activity"/>
    <property type="evidence" value="ECO:0007669"/>
    <property type="project" value="UniProtKB-KW"/>
</dbReference>
<keyword evidence="2 8" id="KW-0812">Transmembrane</keyword>
<dbReference type="Pfam" id="PF00001">
    <property type="entry name" value="7tm_1"/>
    <property type="match status" value="1"/>
</dbReference>
<feature type="transmembrane region" description="Helical" evidence="8">
    <location>
        <begin position="307"/>
        <end position="326"/>
    </location>
</feature>
<dbReference type="EMBL" id="CAJPWZ010001451">
    <property type="protein sequence ID" value="CAG2215673.1"/>
    <property type="molecule type" value="Genomic_DNA"/>
</dbReference>
<sequence>MHKRSVSVCQAEQTKEEKQTNMFPMEEINFAINYTESDDLTIDASPAIGDKDTLLIIMDCLVNVFVLLLNISLAVLILCHSKIRQQLFYWRVLNLCLSDLIVGVLVLPFGISYTHNYAWLHGHVLCQTYVILDVTHFGFSSLVITTMCADRFLSKILELYPDKLQIIKFVQLFLFIMPWLFTLCVFLPLLLSSVKTMGVVFRHTCGFILHDDMLVPTAVVAYLIPNLLLILTTVIMLIIYKVKRPVWYRLDEPEAPGSHITPHLRSSTIATLIVSCITMLFWFPYLVNMFIMVTCRSHRCFPGLEVFKATLILCTLTSLFTPCLWLSDDEIRTAAKQSVRRIRAFCLKPLVVREQQYNEHINEEDL</sequence>
<dbReference type="Gene3D" id="1.20.1070.10">
    <property type="entry name" value="Rhodopsin 7-helix transmembrane proteins"/>
    <property type="match status" value="1"/>
</dbReference>
<protein>
    <submittedName>
        <fullName evidence="10">PROKR2</fullName>
    </submittedName>
</protein>
<feature type="domain" description="G-protein coupled receptors family 1 profile" evidence="9">
    <location>
        <begin position="69"/>
        <end position="325"/>
    </location>
</feature>
<keyword evidence="11" id="KW-1185">Reference proteome</keyword>
<dbReference type="PANTHER" id="PTHR24240">
    <property type="entry name" value="OPSIN"/>
    <property type="match status" value="1"/>
</dbReference>
<feature type="transmembrane region" description="Helical" evidence="8">
    <location>
        <begin position="169"/>
        <end position="191"/>
    </location>
</feature>
<feature type="transmembrane region" description="Helical" evidence="8">
    <location>
        <begin position="219"/>
        <end position="240"/>
    </location>
</feature>
<evidence type="ECO:0000256" key="3">
    <source>
        <dbReference type="ARBA" id="ARBA00022989"/>
    </source>
</evidence>
<reference evidence="10" key="1">
    <citation type="submission" date="2021-03" db="EMBL/GenBank/DDBJ databases">
        <authorList>
            <person name="Bekaert M."/>
        </authorList>
    </citation>
    <scope>NUCLEOTIDE SEQUENCE</scope>
</reference>
<dbReference type="Proteomes" id="UP000683360">
    <property type="component" value="Unassembled WGS sequence"/>
</dbReference>
<keyword evidence="6" id="KW-0675">Receptor</keyword>
<keyword evidence="4" id="KW-0297">G-protein coupled receptor</keyword>
<proteinExistence type="predicted"/>
<dbReference type="PROSITE" id="PS50262">
    <property type="entry name" value="G_PROTEIN_RECEP_F1_2"/>
    <property type="match status" value="1"/>
</dbReference>
<keyword evidence="7" id="KW-0807">Transducer</keyword>
<evidence type="ECO:0000256" key="8">
    <source>
        <dbReference type="SAM" id="Phobius"/>
    </source>
</evidence>
<evidence type="ECO:0000259" key="9">
    <source>
        <dbReference type="PROSITE" id="PS50262"/>
    </source>
</evidence>
<accession>A0A8S3S5W4</accession>
<dbReference type="AlphaFoldDB" id="A0A8S3S5W4"/>
<evidence type="ECO:0000313" key="10">
    <source>
        <dbReference type="EMBL" id="CAG2215673.1"/>
    </source>
</evidence>
<name>A0A8S3S5W4_MYTED</name>
<evidence type="ECO:0000256" key="5">
    <source>
        <dbReference type="ARBA" id="ARBA00023136"/>
    </source>
</evidence>
<evidence type="ECO:0000256" key="1">
    <source>
        <dbReference type="ARBA" id="ARBA00004141"/>
    </source>
</evidence>